<reference evidence="7" key="3">
    <citation type="submission" date="2025-09" db="UniProtKB">
        <authorList>
            <consortium name="Ensembl"/>
        </authorList>
    </citation>
    <scope>IDENTIFICATION</scope>
</reference>
<dbReference type="Gene3D" id="6.10.110.10">
    <property type="match status" value="1"/>
</dbReference>
<sequence>MGNSDFPTDLAPLTALPGGVVILTPAILATLGFTSAGIVAGSIAAKLMSYLAIASGGGVAAGGLVAILQSWGAAGLSWAATLVFGSAGAAVAWVLSTVCNVTVIYEDSHSE</sequence>
<evidence type="ECO:0000256" key="5">
    <source>
        <dbReference type="ARBA" id="ARBA00023136"/>
    </source>
</evidence>
<dbReference type="GO" id="GO:0001836">
    <property type="term" value="P:release of cytochrome c from mitochondria"/>
    <property type="evidence" value="ECO:0007669"/>
    <property type="project" value="TreeGrafter"/>
</dbReference>
<evidence type="ECO:0000313" key="8">
    <source>
        <dbReference type="Proteomes" id="UP000005207"/>
    </source>
</evidence>
<comment type="subcellular location">
    <subcellularLocation>
        <location evidence="1">Membrane</location>
        <topology evidence="1">Multi-pass membrane protein</topology>
    </subcellularLocation>
</comment>
<name>A0A669EN62_ORENI</name>
<evidence type="ECO:0000256" key="6">
    <source>
        <dbReference type="SAM" id="Phobius"/>
    </source>
</evidence>
<protein>
    <submittedName>
        <fullName evidence="7">Uncharacterized protein</fullName>
    </submittedName>
</protein>
<dbReference type="GO" id="GO:0031966">
    <property type="term" value="C:mitochondrial membrane"/>
    <property type="evidence" value="ECO:0007669"/>
    <property type="project" value="TreeGrafter"/>
</dbReference>
<reference evidence="8" key="1">
    <citation type="submission" date="2012-01" db="EMBL/GenBank/DDBJ databases">
        <title>The Genome Sequence of Oreochromis niloticus (Nile Tilapia).</title>
        <authorList>
            <consortium name="Broad Institute Genome Assembly Team"/>
            <consortium name="Broad Institute Sequencing Platform"/>
            <person name="Di Palma F."/>
            <person name="Johnson J."/>
            <person name="Lander E.S."/>
            <person name="Lindblad-Toh K."/>
        </authorList>
    </citation>
    <scope>NUCLEOTIDE SEQUENCE [LARGE SCALE GENOMIC DNA]</scope>
</reference>
<dbReference type="Ensembl" id="ENSONIT00000044825.1">
    <property type="protein sequence ID" value="ENSONIP00000072546.1"/>
    <property type="gene ID" value="ENSONIG00000030164.1"/>
</dbReference>
<keyword evidence="3 6" id="KW-0812">Transmembrane</keyword>
<proteinExistence type="inferred from homology"/>
<dbReference type="InParanoid" id="A0A669EN62"/>
<keyword evidence="4 6" id="KW-1133">Transmembrane helix</keyword>
<dbReference type="OMA" id="MEEICYK"/>
<accession>A0A669EN62</accession>
<feature type="transmembrane region" description="Helical" evidence="6">
    <location>
        <begin position="50"/>
        <end position="72"/>
    </location>
</feature>
<organism evidence="7 8">
    <name type="scientific">Oreochromis niloticus</name>
    <name type="common">Nile tilapia</name>
    <name type="synonym">Tilapia nilotica</name>
    <dbReference type="NCBI Taxonomy" id="8128"/>
    <lineage>
        <taxon>Eukaryota</taxon>
        <taxon>Metazoa</taxon>
        <taxon>Chordata</taxon>
        <taxon>Craniata</taxon>
        <taxon>Vertebrata</taxon>
        <taxon>Euteleostomi</taxon>
        <taxon>Actinopterygii</taxon>
        <taxon>Neopterygii</taxon>
        <taxon>Teleostei</taxon>
        <taxon>Neoteleostei</taxon>
        <taxon>Acanthomorphata</taxon>
        <taxon>Ovalentaria</taxon>
        <taxon>Cichlomorphae</taxon>
        <taxon>Cichliformes</taxon>
        <taxon>Cichlidae</taxon>
        <taxon>African cichlids</taxon>
        <taxon>Pseudocrenilabrinae</taxon>
        <taxon>Oreochromini</taxon>
        <taxon>Oreochromis</taxon>
    </lineage>
</organism>
<evidence type="ECO:0000256" key="2">
    <source>
        <dbReference type="ARBA" id="ARBA00007262"/>
    </source>
</evidence>
<evidence type="ECO:0000256" key="1">
    <source>
        <dbReference type="ARBA" id="ARBA00004141"/>
    </source>
</evidence>
<feature type="transmembrane region" description="Helical" evidence="6">
    <location>
        <begin position="78"/>
        <end position="105"/>
    </location>
</feature>
<dbReference type="PANTHER" id="PTHR16932">
    <property type="entry name" value="INTERFERON ALPHA-INDUCIBLE PROTEIN 27"/>
    <property type="match status" value="1"/>
</dbReference>
<dbReference type="InterPro" id="IPR038213">
    <property type="entry name" value="IFI6/IFI27-like_sf"/>
</dbReference>
<dbReference type="Pfam" id="PF06140">
    <property type="entry name" value="Ifi-6-16"/>
    <property type="match status" value="1"/>
</dbReference>
<evidence type="ECO:0000313" key="7">
    <source>
        <dbReference type="Ensembl" id="ENSONIP00000072546.1"/>
    </source>
</evidence>
<feature type="transmembrane region" description="Helical" evidence="6">
    <location>
        <begin position="20"/>
        <end position="43"/>
    </location>
</feature>
<keyword evidence="8" id="KW-1185">Reference proteome</keyword>
<dbReference type="Proteomes" id="UP000005207">
    <property type="component" value="Linkage group LG19"/>
</dbReference>
<comment type="similarity">
    <text evidence="2">Belongs to the IFI6/IFI27 family.</text>
</comment>
<dbReference type="AlphaFoldDB" id="A0A669EN62"/>
<keyword evidence="5 6" id="KW-0472">Membrane</keyword>
<dbReference type="InterPro" id="IPR009311">
    <property type="entry name" value="IFI6/IFI27-like"/>
</dbReference>
<evidence type="ECO:0000256" key="4">
    <source>
        <dbReference type="ARBA" id="ARBA00022989"/>
    </source>
</evidence>
<dbReference type="GeneTree" id="ENSGT00940000169951"/>
<reference evidence="7" key="2">
    <citation type="submission" date="2025-08" db="UniProtKB">
        <authorList>
            <consortium name="Ensembl"/>
        </authorList>
    </citation>
    <scope>IDENTIFICATION</scope>
</reference>
<evidence type="ECO:0000256" key="3">
    <source>
        <dbReference type="ARBA" id="ARBA00022692"/>
    </source>
</evidence>
<dbReference type="GO" id="GO:0097193">
    <property type="term" value="P:intrinsic apoptotic signaling pathway"/>
    <property type="evidence" value="ECO:0007669"/>
    <property type="project" value="TreeGrafter"/>
</dbReference>
<dbReference type="PANTHER" id="PTHR16932:SF37">
    <property type="entry name" value="ISG12-1 PROTEIN-RELATED"/>
    <property type="match status" value="1"/>
</dbReference>